<dbReference type="NCBIfam" id="TIGR01614">
    <property type="entry name" value="PME_inhib"/>
    <property type="match status" value="1"/>
</dbReference>
<dbReference type="Gene3D" id="1.20.140.40">
    <property type="entry name" value="Invertase/pectin methylesterase inhibitor family protein"/>
    <property type="match status" value="1"/>
</dbReference>
<keyword evidence="14" id="KW-0964">Secreted</keyword>
<evidence type="ECO:0000256" key="3">
    <source>
        <dbReference type="ARBA" id="ARBA00006027"/>
    </source>
</evidence>
<evidence type="ECO:0000256" key="14">
    <source>
        <dbReference type="RuleBase" id="RU000589"/>
    </source>
</evidence>
<dbReference type="Pfam" id="PF01095">
    <property type="entry name" value="Pectinesterase"/>
    <property type="match status" value="1"/>
</dbReference>
<keyword evidence="6 14" id="KW-0134">Cell wall</keyword>
<keyword evidence="10" id="KW-0325">Glycoprotein</keyword>
<accession>A0A1D1Z2T3</accession>
<dbReference type="UniPathway" id="UPA00545">
    <property type="reaction ID" value="UER00823"/>
</dbReference>
<proteinExistence type="inferred from homology"/>
<keyword evidence="8 14" id="KW-0063">Aspartyl esterase</keyword>
<dbReference type="InterPro" id="IPR011050">
    <property type="entry name" value="Pectin_lyase_fold/virulence"/>
</dbReference>
<evidence type="ECO:0000256" key="7">
    <source>
        <dbReference type="ARBA" id="ARBA00022801"/>
    </source>
</evidence>
<evidence type="ECO:0000256" key="10">
    <source>
        <dbReference type="ARBA" id="ARBA00023180"/>
    </source>
</evidence>
<comment type="similarity">
    <text evidence="3">In the N-terminal section; belongs to the PMEI family.</text>
</comment>
<dbReference type="Gene3D" id="2.160.20.10">
    <property type="entry name" value="Single-stranded right-handed beta-helix, Pectin lyase-like"/>
    <property type="match status" value="1"/>
</dbReference>
<comment type="catalytic activity">
    <reaction evidence="11 14">
        <text>[(1-&gt;4)-alpha-D-galacturonosyl methyl ester](n) + n H2O = [(1-&gt;4)-alpha-D-galacturonosyl](n) + n methanol + n H(+)</text>
        <dbReference type="Rhea" id="RHEA:22380"/>
        <dbReference type="Rhea" id="RHEA-COMP:14570"/>
        <dbReference type="Rhea" id="RHEA-COMP:14573"/>
        <dbReference type="ChEBI" id="CHEBI:15377"/>
        <dbReference type="ChEBI" id="CHEBI:15378"/>
        <dbReference type="ChEBI" id="CHEBI:17790"/>
        <dbReference type="ChEBI" id="CHEBI:140522"/>
        <dbReference type="ChEBI" id="CHEBI:140523"/>
        <dbReference type="EC" id="3.1.1.11"/>
    </reaction>
</comment>
<evidence type="ECO:0000256" key="12">
    <source>
        <dbReference type="ARBA" id="ARBA00057335"/>
    </source>
</evidence>
<sequence length="588" mass="64030">MHQASAITKPHYPKPHSRWSLLFRVSMASLLSFCFLSLLFLLSLSPASPTEPTTNSRRRRPLAPSPSPKVVPAPAVVRQACKATRFPDSCASSLSKSPSRIPNLSTTDLILAAVSVSAQNLKTAQSMAQSVLHASSGNPNRSNAARNCVEHLGYSDRRLSRTAGALPRGRIKDARAWASAALLYQYDCYNALHYVNGTKQVDDAMRFLLSLTHQTSNALSMLAAYERFGNNTAAWVPPQTERDGYWGDDAVEEAGGLSEEGAFKGGFPWDLPAPDAKVCKGGGNGCYRTVQEAVDAAPEYGARRFVIYIKEGVYQETVRVPFEKTHVVFVGDGMGKTVITGSLHAQMVGVSTYNTASVGVNGDGFMAKGLTFENTAGPVAYQAVAFRSDSDLSVLEEVEFLGHQDTLYAHSLRQLYKSCRVAGTVDFVFGNSAAVFQDCLLLVRPRQVSPQKGETNAVTAQGRTDPAQATGFVFRNCVVNGTGDYMGLYRRKPAAHRNYLGRPWKEYSRTVLVRCRLEALVRPEGWLPWRGDFALKTLFYGEFESTGAGANPAARVAWSNQIPAAHVGVYSARSFIQGNEWIPVSTSS</sequence>
<dbReference type="InterPro" id="IPR012334">
    <property type="entry name" value="Pectin_lyas_fold"/>
</dbReference>
<feature type="active site" evidence="13">
    <location>
        <position position="426"/>
    </location>
</feature>
<gene>
    <name evidence="17" type="primary">PME51_1</name>
    <name evidence="17" type="ORF">g.100218</name>
</gene>
<dbReference type="GO" id="GO:0045490">
    <property type="term" value="P:pectin catabolic process"/>
    <property type="evidence" value="ECO:0007669"/>
    <property type="project" value="UniProtKB-UniRule"/>
</dbReference>
<reference evidence="17" key="1">
    <citation type="submission" date="2015-07" db="EMBL/GenBank/DDBJ databases">
        <title>Transcriptome Assembly of Anthurium amnicola.</title>
        <authorList>
            <person name="Suzuki J."/>
        </authorList>
    </citation>
    <scope>NUCLEOTIDE SEQUENCE</scope>
</reference>
<evidence type="ECO:0000256" key="6">
    <source>
        <dbReference type="ARBA" id="ARBA00022512"/>
    </source>
</evidence>
<dbReference type="GO" id="GO:0030599">
    <property type="term" value="F:pectinesterase activity"/>
    <property type="evidence" value="ECO:0007669"/>
    <property type="project" value="UniProtKB-UniRule"/>
</dbReference>
<name>A0A1D1Z2T3_9ARAE</name>
<dbReference type="PANTHER" id="PTHR31707">
    <property type="entry name" value="PECTINESTERASE"/>
    <property type="match status" value="1"/>
</dbReference>
<evidence type="ECO:0000256" key="13">
    <source>
        <dbReference type="PROSITE-ProRule" id="PRU10040"/>
    </source>
</evidence>
<dbReference type="SUPFAM" id="SSF51126">
    <property type="entry name" value="Pectin lyase-like"/>
    <property type="match status" value="1"/>
</dbReference>
<dbReference type="AlphaFoldDB" id="A0A1D1Z2T3"/>
<dbReference type="InterPro" id="IPR033131">
    <property type="entry name" value="Pectinesterase_Asp_AS"/>
</dbReference>
<feature type="region of interest" description="Disordered" evidence="15">
    <location>
        <begin position="48"/>
        <end position="73"/>
    </location>
</feature>
<evidence type="ECO:0000256" key="5">
    <source>
        <dbReference type="ARBA" id="ARBA00013229"/>
    </source>
</evidence>
<dbReference type="Pfam" id="PF04043">
    <property type="entry name" value="PMEI"/>
    <property type="match status" value="1"/>
</dbReference>
<dbReference type="GO" id="GO:0042545">
    <property type="term" value="P:cell wall modification"/>
    <property type="evidence" value="ECO:0007669"/>
    <property type="project" value="UniProtKB-UniRule"/>
</dbReference>
<comment type="function">
    <text evidence="12 14">Acts in the modification of cell walls via demethylesterification of cell wall pectin.</text>
</comment>
<comment type="pathway">
    <text evidence="2 14">Glycan metabolism; pectin degradation; 2-dehydro-3-deoxy-D-gluconate from pectin: step 1/5.</text>
</comment>
<dbReference type="FunFam" id="2.160.20.10:FF:000029">
    <property type="entry name" value="Pectinesterase 4"/>
    <property type="match status" value="1"/>
</dbReference>
<comment type="subcellular location">
    <subcellularLocation>
        <location evidence="1 14">Secreted</location>
        <location evidence="1 14">Cell wall</location>
    </subcellularLocation>
</comment>
<protein>
    <recommendedName>
        <fullName evidence="5 14">Pectinesterase</fullName>
        <ecNumber evidence="5 14">3.1.1.11</ecNumber>
    </recommendedName>
</protein>
<keyword evidence="14" id="KW-0961">Cell wall biogenesis/degradation</keyword>
<dbReference type="InterPro" id="IPR006501">
    <property type="entry name" value="Pectinesterase_inhib_dom"/>
</dbReference>
<dbReference type="GO" id="GO:0004857">
    <property type="term" value="F:enzyme inhibitor activity"/>
    <property type="evidence" value="ECO:0007669"/>
    <property type="project" value="InterPro"/>
</dbReference>
<evidence type="ECO:0000256" key="4">
    <source>
        <dbReference type="ARBA" id="ARBA00007786"/>
    </source>
</evidence>
<dbReference type="PROSITE" id="PS00800">
    <property type="entry name" value="PECTINESTERASE_1"/>
    <property type="match status" value="1"/>
</dbReference>
<evidence type="ECO:0000259" key="16">
    <source>
        <dbReference type="SMART" id="SM00856"/>
    </source>
</evidence>
<keyword evidence="7 14" id="KW-0378">Hydrolase</keyword>
<dbReference type="EMBL" id="GDJX01006726">
    <property type="protein sequence ID" value="JAT61210.1"/>
    <property type="molecule type" value="Transcribed_RNA"/>
</dbReference>
<evidence type="ECO:0000256" key="2">
    <source>
        <dbReference type="ARBA" id="ARBA00005184"/>
    </source>
</evidence>
<dbReference type="InterPro" id="IPR000070">
    <property type="entry name" value="Pectinesterase_cat"/>
</dbReference>
<dbReference type="CDD" id="cd15798">
    <property type="entry name" value="PMEI-like_3"/>
    <property type="match status" value="1"/>
</dbReference>
<evidence type="ECO:0000256" key="1">
    <source>
        <dbReference type="ARBA" id="ARBA00004191"/>
    </source>
</evidence>
<dbReference type="FunFam" id="1.20.140.40:FF:000021">
    <property type="entry name" value="Probable pectinesterase/pectinesterase inhibitor 51"/>
    <property type="match status" value="1"/>
</dbReference>
<evidence type="ECO:0000256" key="8">
    <source>
        <dbReference type="ARBA" id="ARBA00023085"/>
    </source>
</evidence>
<evidence type="ECO:0000256" key="11">
    <source>
        <dbReference type="ARBA" id="ARBA00047928"/>
    </source>
</evidence>
<keyword evidence="9" id="KW-1015">Disulfide bond</keyword>
<comment type="similarity">
    <text evidence="4">In the C-terminal section; belongs to the pectinesterase family.</text>
</comment>
<evidence type="ECO:0000313" key="17">
    <source>
        <dbReference type="EMBL" id="JAT61210.1"/>
    </source>
</evidence>
<dbReference type="SMART" id="SM00856">
    <property type="entry name" value="PMEI"/>
    <property type="match status" value="1"/>
</dbReference>
<dbReference type="InterPro" id="IPR035513">
    <property type="entry name" value="Invertase/methylesterase_inhib"/>
</dbReference>
<feature type="domain" description="Pectinesterase inhibitor" evidence="16">
    <location>
        <begin position="72"/>
        <end position="221"/>
    </location>
</feature>
<dbReference type="InterPro" id="IPR018040">
    <property type="entry name" value="Pectinesterase_Tyr_AS"/>
</dbReference>
<dbReference type="PROSITE" id="PS00503">
    <property type="entry name" value="PECTINESTERASE_2"/>
    <property type="match status" value="1"/>
</dbReference>
<organism evidence="17">
    <name type="scientific">Anthurium amnicola</name>
    <dbReference type="NCBI Taxonomy" id="1678845"/>
    <lineage>
        <taxon>Eukaryota</taxon>
        <taxon>Viridiplantae</taxon>
        <taxon>Streptophyta</taxon>
        <taxon>Embryophyta</taxon>
        <taxon>Tracheophyta</taxon>
        <taxon>Spermatophyta</taxon>
        <taxon>Magnoliopsida</taxon>
        <taxon>Liliopsida</taxon>
        <taxon>Araceae</taxon>
        <taxon>Pothoideae</taxon>
        <taxon>Potheae</taxon>
        <taxon>Anthurium</taxon>
    </lineage>
</organism>
<dbReference type="SUPFAM" id="SSF101148">
    <property type="entry name" value="Plant invertase/pectin methylesterase inhibitor"/>
    <property type="match status" value="1"/>
</dbReference>
<evidence type="ECO:0000256" key="9">
    <source>
        <dbReference type="ARBA" id="ARBA00023157"/>
    </source>
</evidence>
<evidence type="ECO:0000256" key="15">
    <source>
        <dbReference type="SAM" id="MobiDB-lite"/>
    </source>
</evidence>
<dbReference type="EC" id="3.1.1.11" evidence="5 14"/>